<dbReference type="PANTHER" id="PTHR35145:SF1">
    <property type="entry name" value="CYTOPLASMIC PROTEIN"/>
    <property type="match status" value="1"/>
</dbReference>
<dbReference type="Proteomes" id="UP000199481">
    <property type="component" value="Unassembled WGS sequence"/>
</dbReference>
<keyword evidence="1" id="KW-0238">DNA-binding</keyword>
<keyword evidence="2" id="KW-1185">Reference proteome</keyword>
<dbReference type="AlphaFoldDB" id="A0A1H0Y2K1"/>
<gene>
    <name evidence="1" type="ORF">SAMN04487752_0654</name>
</gene>
<reference evidence="2" key="1">
    <citation type="submission" date="2016-10" db="EMBL/GenBank/DDBJ databases">
        <authorList>
            <person name="Varghese N."/>
            <person name="Submissions S."/>
        </authorList>
    </citation>
    <scope>NUCLEOTIDE SEQUENCE [LARGE SCALE GENOMIC DNA]</scope>
    <source>
        <strain evidence="2">MPL-11</strain>
    </source>
</reference>
<dbReference type="SUPFAM" id="SSF142906">
    <property type="entry name" value="YjbR-like"/>
    <property type="match status" value="1"/>
</dbReference>
<dbReference type="InterPro" id="IPR058532">
    <property type="entry name" value="YjbR/MT2646/Rv2570-like"/>
</dbReference>
<sequence>MVTRSDILGYAEENYKTISEHLWTRYPNYEVLRHKHNKKWYAIIMSVPKNKVGLEGDEVIDILDIKCEPELVVPLSSREGFSRAYHMNKEHWLTIILNGTVSDKEIYSLIDTSYEMTK</sequence>
<dbReference type="EMBL" id="FNJW01000008">
    <property type="protein sequence ID" value="SDQ09291.1"/>
    <property type="molecule type" value="Genomic_DNA"/>
</dbReference>
<protein>
    <submittedName>
        <fullName evidence="1">Predicted DNA-binding protein, MmcQ/YjbR family</fullName>
    </submittedName>
</protein>
<dbReference type="Gene3D" id="3.90.1150.30">
    <property type="match status" value="1"/>
</dbReference>
<evidence type="ECO:0000313" key="2">
    <source>
        <dbReference type="Proteomes" id="UP000199481"/>
    </source>
</evidence>
<dbReference type="Pfam" id="PF04237">
    <property type="entry name" value="YjbR"/>
    <property type="match status" value="1"/>
</dbReference>
<dbReference type="InterPro" id="IPR038056">
    <property type="entry name" value="YjbR-like_sf"/>
</dbReference>
<dbReference type="OrthoDB" id="9789813at2"/>
<proteinExistence type="predicted"/>
<organism evidence="1 2">
    <name type="scientific">Carnobacterium viridans</name>
    <dbReference type="NCBI Taxonomy" id="174587"/>
    <lineage>
        <taxon>Bacteria</taxon>
        <taxon>Bacillati</taxon>
        <taxon>Bacillota</taxon>
        <taxon>Bacilli</taxon>
        <taxon>Lactobacillales</taxon>
        <taxon>Carnobacteriaceae</taxon>
        <taxon>Carnobacterium</taxon>
    </lineage>
</organism>
<dbReference type="InterPro" id="IPR007351">
    <property type="entry name" value="YjbR"/>
</dbReference>
<accession>A0A1H0Y2K1</accession>
<evidence type="ECO:0000313" key="1">
    <source>
        <dbReference type="EMBL" id="SDQ09291.1"/>
    </source>
</evidence>
<dbReference type="PANTHER" id="PTHR35145">
    <property type="entry name" value="CYTOPLASMIC PROTEIN-RELATED"/>
    <property type="match status" value="1"/>
</dbReference>
<dbReference type="RefSeq" id="WP_089975169.1">
    <property type="nucleotide sequence ID" value="NZ_CP084916.1"/>
</dbReference>
<dbReference type="GO" id="GO:0003677">
    <property type="term" value="F:DNA binding"/>
    <property type="evidence" value="ECO:0007669"/>
    <property type="project" value="UniProtKB-KW"/>
</dbReference>
<name>A0A1H0Y2K1_9LACT</name>